<gene>
    <name evidence="1" type="ORF">L1987_00587</name>
</gene>
<dbReference type="EMBL" id="CM042018">
    <property type="protein sequence ID" value="KAI3826539.1"/>
    <property type="molecule type" value="Genomic_DNA"/>
</dbReference>
<comment type="caution">
    <text evidence="1">The sequence shown here is derived from an EMBL/GenBank/DDBJ whole genome shotgun (WGS) entry which is preliminary data.</text>
</comment>
<sequence length="110" mass="12220">MPRGGVINSKMGKTNFTGGKFQLRLLQDGNLVLNTLDMFSGSTGNAYYISGTRDRSNSTNSGFQLDYDATGYMYILRRNGERVDLTTKELLLILMGFLLNTTTPRIPLSL</sequence>
<reference evidence="1 2" key="2">
    <citation type="journal article" date="2022" name="Mol. Ecol. Resour.">
        <title>The genomes of chicory, endive, great burdock and yacon provide insights into Asteraceae paleo-polyploidization history and plant inulin production.</title>
        <authorList>
            <person name="Fan W."/>
            <person name="Wang S."/>
            <person name="Wang H."/>
            <person name="Wang A."/>
            <person name="Jiang F."/>
            <person name="Liu H."/>
            <person name="Zhao H."/>
            <person name="Xu D."/>
            <person name="Zhang Y."/>
        </authorList>
    </citation>
    <scope>NUCLEOTIDE SEQUENCE [LARGE SCALE GENOMIC DNA]</scope>
    <source>
        <strain evidence="2">cv. Yunnan</strain>
        <tissue evidence="1">Leaves</tissue>
    </source>
</reference>
<evidence type="ECO:0000313" key="2">
    <source>
        <dbReference type="Proteomes" id="UP001056120"/>
    </source>
</evidence>
<dbReference type="Proteomes" id="UP001056120">
    <property type="component" value="Linkage Group LG01"/>
</dbReference>
<reference evidence="2" key="1">
    <citation type="journal article" date="2022" name="Mol. Ecol. Resour.">
        <title>The genomes of chicory, endive, great burdock and yacon provide insights into Asteraceae palaeo-polyploidization history and plant inulin production.</title>
        <authorList>
            <person name="Fan W."/>
            <person name="Wang S."/>
            <person name="Wang H."/>
            <person name="Wang A."/>
            <person name="Jiang F."/>
            <person name="Liu H."/>
            <person name="Zhao H."/>
            <person name="Xu D."/>
            <person name="Zhang Y."/>
        </authorList>
    </citation>
    <scope>NUCLEOTIDE SEQUENCE [LARGE SCALE GENOMIC DNA]</scope>
    <source>
        <strain evidence="2">cv. Yunnan</strain>
    </source>
</reference>
<protein>
    <submittedName>
        <fullName evidence="1">Uncharacterized protein</fullName>
    </submittedName>
</protein>
<name>A0ACB9K2Q7_9ASTR</name>
<accession>A0ACB9K2Q7</accession>
<proteinExistence type="predicted"/>
<evidence type="ECO:0000313" key="1">
    <source>
        <dbReference type="EMBL" id="KAI3826539.1"/>
    </source>
</evidence>
<organism evidence="1 2">
    <name type="scientific">Smallanthus sonchifolius</name>
    <dbReference type="NCBI Taxonomy" id="185202"/>
    <lineage>
        <taxon>Eukaryota</taxon>
        <taxon>Viridiplantae</taxon>
        <taxon>Streptophyta</taxon>
        <taxon>Embryophyta</taxon>
        <taxon>Tracheophyta</taxon>
        <taxon>Spermatophyta</taxon>
        <taxon>Magnoliopsida</taxon>
        <taxon>eudicotyledons</taxon>
        <taxon>Gunneridae</taxon>
        <taxon>Pentapetalae</taxon>
        <taxon>asterids</taxon>
        <taxon>campanulids</taxon>
        <taxon>Asterales</taxon>
        <taxon>Asteraceae</taxon>
        <taxon>Asteroideae</taxon>
        <taxon>Heliantheae alliance</taxon>
        <taxon>Millerieae</taxon>
        <taxon>Smallanthus</taxon>
    </lineage>
</organism>
<keyword evidence="2" id="KW-1185">Reference proteome</keyword>